<organism evidence="3 4">
    <name type="scientific">Penicillium nalgiovense</name>
    <dbReference type="NCBI Taxonomy" id="60175"/>
    <lineage>
        <taxon>Eukaryota</taxon>
        <taxon>Fungi</taxon>
        <taxon>Dikarya</taxon>
        <taxon>Ascomycota</taxon>
        <taxon>Pezizomycotina</taxon>
        <taxon>Eurotiomycetes</taxon>
        <taxon>Eurotiomycetidae</taxon>
        <taxon>Eurotiales</taxon>
        <taxon>Aspergillaceae</taxon>
        <taxon>Penicillium</taxon>
    </lineage>
</organism>
<evidence type="ECO:0000313" key="3">
    <source>
        <dbReference type="EMBL" id="OQE75594.1"/>
    </source>
</evidence>
<dbReference type="AlphaFoldDB" id="A0A1V6XKA2"/>
<accession>A0A1V6XKA2</accession>
<name>A0A1V6XKA2_PENNA</name>
<dbReference type="EMBL" id="CAJVNV010000277">
    <property type="protein sequence ID" value="CAG8142285.1"/>
    <property type="molecule type" value="Genomic_DNA"/>
</dbReference>
<evidence type="ECO:0000256" key="1">
    <source>
        <dbReference type="SAM" id="Phobius"/>
    </source>
</evidence>
<feature type="transmembrane region" description="Helical" evidence="1">
    <location>
        <begin position="168"/>
        <end position="187"/>
    </location>
</feature>
<dbReference type="OMA" id="IPWHHFI"/>
<reference evidence="3" key="1">
    <citation type="submission" date="2016-10" db="EMBL/GenBank/DDBJ databases">
        <title>Uncovering the secondary metabolism of Penicillium species provides insights into the evolution of 6-MSA pathways.</title>
        <authorList>
            <person name="Nielsen J.C."/>
            <person name="Nielsen J."/>
        </authorList>
    </citation>
    <scope>NUCLEOTIDE SEQUENCE [LARGE SCALE GENOMIC DNA]</scope>
    <source>
        <strain evidence="3">IBT 13039</strain>
    </source>
</reference>
<sequence length="249" mass="27210">MGNKISAVHGVKSDHFYDQGNAVNEIWVGDVEVISRLPFGDSDLEQAGWPPGDFPKIPWHHFIIPMQKRDQASNMTARLPSWADATCPDPLPEHGYLGMYRGVSSPAAYFIGTFFLALALVMYRGFLTMVSNAFLDWQYLRGASHRYPDPAAIRRTANRNLWTDLGKAFTVVALSILCLVLGAPALAAATRTMNAASFVLSNAFGGGLGALISVVVIPLLFLWCTIKPHRVTTICSRAEDSNPVSRGES</sequence>
<reference evidence="4" key="2">
    <citation type="journal article" date="2017" name="Nat. Microbiol.">
        <title>Global analysis of biosynthetic gene clusters reveals vast potential of secondary metabolite production in Penicillium species.</title>
        <authorList>
            <person name="Nielsen J.C."/>
            <person name="Grijseels S."/>
            <person name="Prigent S."/>
            <person name="Ji B."/>
            <person name="Dainat J."/>
            <person name="Nielsen K.F."/>
            <person name="Frisvad J.C."/>
            <person name="Workman M."/>
            <person name="Nielsen J."/>
        </authorList>
    </citation>
    <scope>NUCLEOTIDE SEQUENCE [LARGE SCALE GENOMIC DNA]</scope>
    <source>
        <strain evidence="4">IBT 13039</strain>
    </source>
</reference>
<keyword evidence="4" id="KW-1185">Reference proteome</keyword>
<feature type="transmembrane region" description="Helical" evidence="1">
    <location>
        <begin position="199"/>
        <end position="223"/>
    </location>
</feature>
<dbReference type="Proteomes" id="UP000191691">
    <property type="component" value="Unassembled WGS sequence"/>
</dbReference>
<evidence type="ECO:0000313" key="4">
    <source>
        <dbReference type="Proteomes" id="UP000191691"/>
    </source>
</evidence>
<keyword evidence="1" id="KW-0812">Transmembrane</keyword>
<keyword evidence="1" id="KW-1133">Transmembrane helix</keyword>
<proteinExistence type="predicted"/>
<dbReference type="EMBL" id="MOOB01000072">
    <property type="protein sequence ID" value="OQE75594.1"/>
    <property type="molecule type" value="Genomic_DNA"/>
</dbReference>
<feature type="transmembrane region" description="Helical" evidence="1">
    <location>
        <begin position="107"/>
        <end position="126"/>
    </location>
</feature>
<gene>
    <name evidence="3" type="ORF">PENNAL_c0072G02625</name>
    <name evidence="2" type="ORF">PNAL_LOCUS5857</name>
</gene>
<keyword evidence="1" id="KW-0472">Membrane</keyword>
<protein>
    <submittedName>
        <fullName evidence="3">Uncharacterized protein</fullName>
    </submittedName>
</protein>
<comment type="caution">
    <text evidence="3">The sequence shown here is derived from an EMBL/GenBank/DDBJ whole genome shotgun (WGS) entry which is preliminary data.</text>
</comment>
<evidence type="ECO:0000313" key="2">
    <source>
        <dbReference type="EMBL" id="CAG8142285.1"/>
    </source>
</evidence>
<reference evidence="2" key="3">
    <citation type="submission" date="2021-07" db="EMBL/GenBank/DDBJ databases">
        <authorList>
            <person name="Branca A.L. A."/>
        </authorList>
    </citation>
    <scope>NUCLEOTIDE SEQUENCE</scope>
</reference>
<dbReference type="OrthoDB" id="4486746at2759"/>
<dbReference type="Proteomes" id="UP001153461">
    <property type="component" value="Unassembled WGS sequence"/>
</dbReference>